<dbReference type="InterPro" id="IPR037203">
    <property type="entry name" value="T3SS_needle-like_sf"/>
</dbReference>
<dbReference type="AlphaFoldDB" id="A0A085U450"/>
<dbReference type="GO" id="GO:0015031">
    <property type="term" value="P:protein transport"/>
    <property type="evidence" value="ECO:0007669"/>
    <property type="project" value="InterPro"/>
</dbReference>
<keyword evidence="3" id="KW-1185">Reference proteome</keyword>
<organism evidence="1">
    <name type="scientific">Yersinia ruckeri</name>
    <dbReference type="NCBI Taxonomy" id="29486"/>
    <lineage>
        <taxon>Bacteria</taxon>
        <taxon>Pseudomonadati</taxon>
        <taxon>Pseudomonadota</taxon>
        <taxon>Gammaproteobacteria</taxon>
        <taxon>Enterobacterales</taxon>
        <taxon>Yersiniaceae</taxon>
        <taxon>Yersinia</taxon>
    </lineage>
</organism>
<dbReference type="EMBL" id="LN681231">
    <property type="protein sequence ID" value="CEK26537.1"/>
    <property type="molecule type" value="Genomic_DNA"/>
</dbReference>
<reference evidence="1" key="1">
    <citation type="journal article" date="2015" name="Genome Announc.">
        <title>Complete Genome Sequence of Yersinia ruckeri Strain CSF007-82, Etiologic Agent of Red Mouth Disease in Salmonid Fish.</title>
        <authorList>
            <person name="Nelson M.C."/>
            <person name="LaPatra S.E."/>
            <person name="Welch T.J."/>
            <person name="Graf J."/>
        </authorList>
    </citation>
    <scope>NUCLEOTIDE SEQUENCE</scope>
    <source>
        <strain evidence="1">CSF007-82</strain>
    </source>
</reference>
<protein>
    <submittedName>
        <fullName evidence="2">Putative virulence associated protein</fullName>
    </submittedName>
</protein>
<evidence type="ECO:0000313" key="2">
    <source>
        <dbReference type="EMBL" id="SUQ00078.1"/>
    </source>
</evidence>
<dbReference type="PATRIC" id="fig|29486.44.peg.2911"/>
<accession>A0A085U450</accession>
<dbReference type="eggNOG" id="ENOG5031J12">
    <property type="taxonomic scope" value="Bacteria"/>
</dbReference>
<dbReference type="SUPFAM" id="SSF140129">
    <property type="entry name" value="MxiH-like"/>
    <property type="match status" value="1"/>
</dbReference>
<name>A0A085U450_YERRU</name>
<reference evidence="2 3" key="2">
    <citation type="submission" date="2018-06" db="EMBL/GenBank/DDBJ databases">
        <authorList>
            <consortium name="Pathogen Informatics"/>
            <person name="Doyle S."/>
        </authorList>
    </citation>
    <scope>NUCLEOTIDE SEQUENCE [LARGE SCALE GENOMIC DNA]</scope>
    <source>
        <strain evidence="2 3">NCTC10476</strain>
    </source>
</reference>
<dbReference type="EMBL" id="UHJG01000001">
    <property type="protein sequence ID" value="SUQ00078.1"/>
    <property type="molecule type" value="Genomic_DNA"/>
</dbReference>
<gene>
    <name evidence="2" type="primary">ysaI</name>
    <name evidence="1" type="ORF">CSF007_3790</name>
    <name evidence="2" type="ORF">NCTC10476_01351</name>
</gene>
<evidence type="ECO:0000313" key="3">
    <source>
        <dbReference type="Proteomes" id="UP000255169"/>
    </source>
</evidence>
<dbReference type="Proteomes" id="UP000255169">
    <property type="component" value="Unassembled WGS sequence"/>
</dbReference>
<dbReference type="STRING" id="29486.UGYR_13695"/>
<dbReference type="KEGG" id="yrb:UGYR_13695"/>
<evidence type="ECO:0000313" key="1">
    <source>
        <dbReference type="EMBL" id="CEK26537.1"/>
    </source>
</evidence>
<dbReference type="GeneID" id="66878511"/>
<dbReference type="Gene3D" id="1.20.58.90">
    <property type="match status" value="1"/>
</dbReference>
<dbReference type="NCBIfam" id="NF038054">
    <property type="entry name" value="T3SS_SctI"/>
    <property type="match status" value="1"/>
</dbReference>
<dbReference type="InterPro" id="IPR047754">
    <property type="entry name" value="T3SS_SctI-like"/>
</dbReference>
<sequence length="100" mass="10993">MSYFINFLPIKSVISAAEEISAVGTASLEEKVKNLFSQQAVTSSQEKAALEDWVTHGNITNPAELLAYQKRHNEYTTTMTFASSLTHKAVSAVETLIKSQ</sequence>
<proteinExistence type="predicted"/>
<dbReference type="RefSeq" id="WP_004722125.1">
    <property type="nucleotide sequence ID" value="NZ_CABIHR010000012.1"/>
</dbReference>